<evidence type="ECO:0000313" key="2">
    <source>
        <dbReference type="EMBL" id="MCH5597794.1"/>
    </source>
</evidence>
<dbReference type="Proteomes" id="UP001202248">
    <property type="component" value="Unassembled WGS sequence"/>
</dbReference>
<evidence type="ECO:0000313" key="3">
    <source>
        <dbReference type="Proteomes" id="UP001202248"/>
    </source>
</evidence>
<protein>
    <submittedName>
        <fullName evidence="2">Carboxypeptidase-like regulatory domain-containing protein</fullName>
    </submittedName>
</protein>
<organism evidence="2 3">
    <name type="scientific">Niabella ginsengisoli</name>
    <dbReference type="NCBI Taxonomy" id="522298"/>
    <lineage>
        <taxon>Bacteria</taxon>
        <taxon>Pseudomonadati</taxon>
        <taxon>Bacteroidota</taxon>
        <taxon>Chitinophagia</taxon>
        <taxon>Chitinophagales</taxon>
        <taxon>Chitinophagaceae</taxon>
        <taxon>Niabella</taxon>
    </lineage>
</organism>
<feature type="chain" id="PRO_5045325956" evidence="1">
    <location>
        <begin position="23"/>
        <end position="124"/>
    </location>
</feature>
<name>A0ABS9SHE9_9BACT</name>
<evidence type="ECO:0000256" key="1">
    <source>
        <dbReference type="SAM" id="SignalP"/>
    </source>
</evidence>
<dbReference type="SUPFAM" id="SSF49464">
    <property type="entry name" value="Carboxypeptidase regulatory domain-like"/>
    <property type="match status" value="1"/>
</dbReference>
<accession>A0ABS9SHE9</accession>
<reference evidence="2 3" key="1">
    <citation type="submission" date="2022-02" db="EMBL/GenBank/DDBJ databases">
        <authorList>
            <person name="Min J."/>
        </authorList>
    </citation>
    <scope>NUCLEOTIDE SEQUENCE [LARGE SCALE GENOMIC DNA]</scope>
    <source>
        <strain evidence="2 3">GR10-1</strain>
    </source>
</reference>
<dbReference type="EMBL" id="JAKWBL010000001">
    <property type="protein sequence ID" value="MCH5597794.1"/>
    <property type="molecule type" value="Genomic_DNA"/>
</dbReference>
<keyword evidence="3" id="KW-1185">Reference proteome</keyword>
<dbReference type="RefSeq" id="WP_240827156.1">
    <property type="nucleotide sequence ID" value="NZ_JAKWBL010000001.1"/>
</dbReference>
<keyword evidence="1" id="KW-0732">Signal</keyword>
<proteinExistence type="predicted"/>
<sequence length="124" mass="13329">MLHKRFLAILLCLIFGYLSSFAQARLITGRVTDDATNEPIQGANITLSGTNLSVQSDAGGNFTIEADLGSVLKYSYVGYESGEINVSRSTVEIRLKKSASNLEQVIVVGYGTQKKKAITGAILQ</sequence>
<gene>
    <name evidence="2" type="ORF">MKP09_07695</name>
</gene>
<dbReference type="Gene3D" id="2.60.40.1120">
    <property type="entry name" value="Carboxypeptidase-like, regulatory domain"/>
    <property type="match status" value="1"/>
</dbReference>
<dbReference type="InterPro" id="IPR008969">
    <property type="entry name" value="CarboxyPept-like_regulatory"/>
</dbReference>
<dbReference type="Pfam" id="PF13715">
    <property type="entry name" value="CarbopepD_reg_2"/>
    <property type="match status" value="1"/>
</dbReference>
<feature type="signal peptide" evidence="1">
    <location>
        <begin position="1"/>
        <end position="22"/>
    </location>
</feature>
<comment type="caution">
    <text evidence="2">The sequence shown here is derived from an EMBL/GenBank/DDBJ whole genome shotgun (WGS) entry which is preliminary data.</text>
</comment>